<sequence length="150" mass="16669">MKNAWMAVVCLGVLFLCCSAALCADDIASRRFCENCGMDRQEFGYARMLVRFADGSQVGTCSLHCAVVELEKRKRQKLQAILVADRDSRELIDAAEATWVMGGSKRGVMTRRPKWAFARKSAAEEFVKQHGGTLLDWQSAYRAGQADAAR</sequence>
<dbReference type="Proteomes" id="UP000683559">
    <property type="component" value="Chromosome"/>
</dbReference>
<keyword evidence="3" id="KW-1185">Reference proteome</keyword>
<evidence type="ECO:0000313" key="3">
    <source>
        <dbReference type="Proteomes" id="UP000683559"/>
    </source>
</evidence>
<gene>
    <name evidence="2" type="ORF">KP001_02330</name>
</gene>
<dbReference type="PANTHER" id="PTHR41247">
    <property type="entry name" value="HTH-TYPE TRANSCRIPTIONAL REPRESSOR YCNK"/>
    <property type="match status" value="1"/>
</dbReference>
<organism evidence="2 3">
    <name type="scientific">Geomonas subterranea</name>
    <dbReference type="NCBI Taxonomy" id="2847989"/>
    <lineage>
        <taxon>Bacteria</taxon>
        <taxon>Pseudomonadati</taxon>
        <taxon>Thermodesulfobacteriota</taxon>
        <taxon>Desulfuromonadia</taxon>
        <taxon>Geobacterales</taxon>
        <taxon>Geobacteraceae</taxon>
        <taxon>Geomonas</taxon>
    </lineage>
</organism>
<dbReference type="RefSeq" id="WP_217287988.1">
    <property type="nucleotide sequence ID" value="NZ_CP077683.1"/>
</dbReference>
<accession>A0ABX8LME9</accession>
<dbReference type="EMBL" id="CP077683">
    <property type="protein sequence ID" value="QXE91403.1"/>
    <property type="molecule type" value="Genomic_DNA"/>
</dbReference>
<feature type="signal peptide" evidence="1">
    <location>
        <begin position="1"/>
        <end position="24"/>
    </location>
</feature>
<dbReference type="PANTHER" id="PTHR41247:SF1">
    <property type="entry name" value="HTH-TYPE TRANSCRIPTIONAL REPRESSOR YCNK"/>
    <property type="match status" value="1"/>
</dbReference>
<dbReference type="InterPro" id="IPR008719">
    <property type="entry name" value="N2O_reductase_NosL"/>
</dbReference>
<dbReference type="Pfam" id="PF05573">
    <property type="entry name" value="NosL"/>
    <property type="match status" value="1"/>
</dbReference>
<evidence type="ECO:0000313" key="2">
    <source>
        <dbReference type="EMBL" id="QXE91403.1"/>
    </source>
</evidence>
<protein>
    <submittedName>
        <fullName evidence="2">Nitrous oxide reductase accessory protein NosL</fullName>
    </submittedName>
</protein>
<evidence type="ECO:0000256" key="1">
    <source>
        <dbReference type="SAM" id="SignalP"/>
    </source>
</evidence>
<feature type="chain" id="PRO_5045226773" evidence="1">
    <location>
        <begin position="25"/>
        <end position="150"/>
    </location>
</feature>
<proteinExistence type="predicted"/>
<keyword evidence="1" id="KW-0732">Signal</keyword>
<name>A0ABX8LME9_9BACT</name>
<reference evidence="2 3" key="1">
    <citation type="submission" date="2021-06" db="EMBL/GenBank/DDBJ databases">
        <title>Gemonas diversity in paddy soil.</title>
        <authorList>
            <person name="Liu G."/>
        </authorList>
    </citation>
    <scope>NUCLEOTIDE SEQUENCE [LARGE SCALE GENOMIC DNA]</scope>
    <source>
        <strain evidence="2 3">RG2</strain>
    </source>
</reference>